<keyword evidence="9" id="KW-1185">Reference proteome</keyword>
<dbReference type="PROSITE" id="PS50845">
    <property type="entry name" value="RETICULON"/>
    <property type="match status" value="1"/>
</dbReference>
<keyword evidence="5 6" id="KW-0472">Membrane</keyword>
<keyword evidence="3" id="KW-0256">Endoplasmic reticulum</keyword>
<evidence type="ECO:0000256" key="3">
    <source>
        <dbReference type="ARBA" id="ARBA00022824"/>
    </source>
</evidence>
<organism evidence="8">
    <name type="scientific">Oppiella nova</name>
    <dbReference type="NCBI Taxonomy" id="334625"/>
    <lineage>
        <taxon>Eukaryota</taxon>
        <taxon>Metazoa</taxon>
        <taxon>Ecdysozoa</taxon>
        <taxon>Arthropoda</taxon>
        <taxon>Chelicerata</taxon>
        <taxon>Arachnida</taxon>
        <taxon>Acari</taxon>
        <taxon>Acariformes</taxon>
        <taxon>Sarcoptiformes</taxon>
        <taxon>Oribatida</taxon>
        <taxon>Brachypylina</taxon>
        <taxon>Oppioidea</taxon>
        <taxon>Oppiidae</taxon>
        <taxon>Oppiella</taxon>
    </lineage>
</organism>
<dbReference type="EMBL" id="CAJPVJ010002798">
    <property type="protein sequence ID" value="CAG2166802.1"/>
    <property type="molecule type" value="Genomic_DNA"/>
</dbReference>
<comment type="subcellular location">
    <subcellularLocation>
        <location evidence="1">Endoplasmic reticulum membrane</location>
        <topology evidence="1">Multi-pass membrane protein</topology>
    </subcellularLocation>
</comment>
<gene>
    <name evidence="8" type="ORF">ONB1V03_LOCUS6317</name>
</gene>
<evidence type="ECO:0000259" key="7">
    <source>
        <dbReference type="PROSITE" id="PS50845"/>
    </source>
</evidence>
<dbReference type="InterPro" id="IPR046964">
    <property type="entry name" value="RTN1-4"/>
</dbReference>
<proteinExistence type="predicted"/>
<dbReference type="InterPro" id="IPR003388">
    <property type="entry name" value="Reticulon"/>
</dbReference>
<dbReference type="GO" id="GO:0005789">
    <property type="term" value="C:endoplasmic reticulum membrane"/>
    <property type="evidence" value="ECO:0007669"/>
    <property type="project" value="UniProtKB-SubCell"/>
</dbReference>
<sequence length="91" mass="10234">MNKTQVDQYLSLVSTQITDITSKIRGAIPHNNYGLTLIILSYLALFSLPKVYEMNKTQVDQYLSLVSTQITDITSKIRGAIPFPAKKDKDN</sequence>
<name>A0A7R9QKH4_9ACAR</name>
<evidence type="ECO:0000313" key="9">
    <source>
        <dbReference type="Proteomes" id="UP000728032"/>
    </source>
</evidence>
<dbReference type="Proteomes" id="UP000728032">
    <property type="component" value="Unassembled WGS sequence"/>
</dbReference>
<reference evidence="8" key="1">
    <citation type="submission" date="2020-11" db="EMBL/GenBank/DDBJ databases">
        <authorList>
            <person name="Tran Van P."/>
        </authorList>
    </citation>
    <scope>NUCLEOTIDE SEQUENCE</scope>
</reference>
<feature type="transmembrane region" description="Helical" evidence="6">
    <location>
        <begin position="33"/>
        <end position="52"/>
    </location>
</feature>
<evidence type="ECO:0000256" key="1">
    <source>
        <dbReference type="ARBA" id="ARBA00004477"/>
    </source>
</evidence>
<evidence type="ECO:0000256" key="4">
    <source>
        <dbReference type="ARBA" id="ARBA00022989"/>
    </source>
</evidence>
<evidence type="ECO:0000313" key="8">
    <source>
        <dbReference type="EMBL" id="CAD7647574.1"/>
    </source>
</evidence>
<evidence type="ECO:0000256" key="6">
    <source>
        <dbReference type="SAM" id="Phobius"/>
    </source>
</evidence>
<evidence type="ECO:0000256" key="5">
    <source>
        <dbReference type="ARBA" id="ARBA00023136"/>
    </source>
</evidence>
<protein>
    <recommendedName>
        <fullName evidence="7">Reticulon domain-containing protein</fullName>
    </recommendedName>
</protein>
<accession>A0A7R9QKH4</accession>
<keyword evidence="4 6" id="KW-1133">Transmembrane helix</keyword>
<keyword evidence="2 6" id="KW-0812">Transmembrane</keyword>
<dbReference type="EMBL" id="OC917623">
    <property type="protein sequence ID" value="CAD7647574.1"/>
    <property type="molecule type" value="Genomic_DNA"/>
</dbReference>
<dbReference type="OrthoDB" id="567788at2759"/>
<dbReference type="AlphaFoldDB" id="A0A7R9QKH4"/>
<dbReference type="GO" id="GO:0030424">
    <property type="term" value="C:axon"/>
    <property type="evidence" value="ECO:0007669"/>
    <property type="project" value="TreeGrafter"/>
</dbReference>
<dbReference type="PANTHER" id="PTHR45799">
    <property type="entry name" value="RETICULON-LIKE PROTEIN"/>
    <property type="match status" value="1"/>
</dbReference>
<feature type="domain" description="Reticulon" evidence="7">
    <location>
        <begin position="34"/>
        <end position="91"/>
    </location>
</feature>
<dbReference type="PANTHER" id="PTHR45799:SF2">
    <property type="entry name" value="RETICULON-LIKE PROTEIN"/>
    <property type="match status" value="1"/>
</dbReference>
<evidence type="ECO:0000256" key="2">
    <source>
        <dbReference type="ARBA" id="ARBA00022692"/>
    </source>
</evidence>